<dbReference type="EMBL" id="AJMT01000044">
    <property type="protein sequence ID" value="EIG29816.1"/>
    <property type="molecule type" value="Genomic_DNA"/>
</dbReference>
<protein>
    <submittedName>
        <fullName evidence="1">Uncharacterized protein</fullName>
    </submittedName>
</protein>
<dbReference type="PATRIC" id="fig|1095748.3.peg.602"/>
<evidence type="ECO:0000313" key="1">
    <source>
        <dbReference type="EMBL" id="EIG29816.1"/>
    </source>
</evidence>
<name>I2NVF5_NEISI</name>
<dbReference type="Gene3D" id="2.180.10.10">
    <property type="entry name" value="RHS repeat-associated core"/>
    <property type="match status" value="1"/>
</dbReference>
<accession>I2NVF5</accession>
<dbReference type="AlphaFoldDB" id="I2NVF5"/>
<proteinExistence type="predicted"/>
<reference evidence="1 2" key="1">
    <citation type="submission" date="2012-04" db="EMBL/GenBank/DDBJ databases">
        <authorList>
            <person name="Harkins D.M."/>
            <person name="Madupu R."/>
            <person name="Durkin A.S."/>
            <person name="Torralba M."/>
            <person name="Methe B."/>
            <person name="Sutton G.G."/>
            <person name="Nelson K.E."/>
        </authorList>
    </citation>
    <scope>NUCLEOTIDE SEQUENCE [LARGE SCALE GENOMIC DNA]</scope>
    <source>
        <strain evidence="1 2">VK64</strain>
    </source>
</reference>
<sequence length="52" mass="6280">MNYPPLSKAAKVTDITYQPFRLQNQYADRESGLYYNFFKYYEPDADRFWGSI</sequence>
<evidence type="ECO:0000313" key="2">
    <source>
        <dbReference type="Proteomes" id="UP000004473"/>
    </source>
</evidence>
<gene>
    <name evidence="1" type="ORF">HMPREF1051_3146</name>
</gene>
<comment type="caution">
    <text evidence="1">The sequence shown here is derived from an EMBL/GenBank/DDBJ whole genome shotgun (WGS) entry which is preliminary data.</text>
</comment>
<organism evidence="1 2">
    <name type="scientific">Neisseria sicca VK64</name>
    <dbReference type="NCBI Taxonomy" id="1095748"/>
    <lineage>
        <taxon>Bacteria</taxon>
        <taxon>Pseudomonadati</taxon>
        <taxon>Pseudomonadota</taxon>
        <taxon>Betaproteobacteria</taxon>
        <taxon>Neisseriales</taxon>
        <taxon>Neisseriaceae</taxon>
        <taxon>Neisseria</taxon>
    </lineage>
</organism>
<dbReference type="Proteomes" id="UP000004473">
    <property type="component" value="Unassembled WGS sequence"/>
</dbReference>